<keyword evidence="5" id="KW-0346">Stress response</keyword>
<evidence type="ECO:0000259" key="4">
    <source>
        <dbReference type="PROSITE" id="PS01031"/>
    </source>
</evidence>
<keyword evidence="6" id="KW-1185">Reference proteome</keyword>
<protein>
    <submittedName>
        <fullName evidence="5">Heat Shock Protein 20, HSP20</fullName>
    </submittedName>
</protein>
<comment type="similarity">
    <text evidence="1 2">Belongs to the small heat shock protein (HSP20) family.</text>
</comment>
<evidence type="ECO:0000256" key="1">
    <source>
        <dbReference type="PROSITE-ProRule" id="PRU00285"/>
    </source>
</evidence>
<evidence type="ECO:0000256" key="3">
    <source>
        <dbReference type="SAM" id="MobiDB-lite"/>
    </source>
</evidence>
<dbReference type="SUPFAM" id="SSF49764">
    <property type="entry name" value="HSP20-like chaperones"/>
    <property type="match status" value="1"/>
</dbReference>
<feature type="domain" description="SHSP" evidence="4">
    <location>
        <begin position="38"/>
        <end position="166"/>
    </location>
</feature>
<organism evidence="5 6">
    <name type="scientific">Chondrus crispus</name>
    <name type="common">Carrageen Irish moss</name>
    <name type="synonym">Polymorpha crispa</name>
    <dbReference type="NCBI Taxonomy" id="2769"/>
    <lineage>
        <taxon>Eukaryota</taxon>
        <taxon>Rhodophyta</taxon>
        <taxon>Florideophyceae</taxon>
        <taxon>Rhodymeniophycidae</taxon>
        <taxon>Gigartinales</taxon>
        <taxon>Gigartinaceae</taxon>
        <taxon>Chondrus</taxon>
    </lineage>
</organism>
<evidence type="ECO:0000313" key="6">
    <source>
        <dbReference type="Proteomes" id="UP000012073"/>
    </source>
</evidence>
<dbReference type="GeneID" id="17320735"/>
<dbReference type="Proteomes" id="UP000012073">
    <property type="component" value="Unassembled WGS sequence"/>
</dbReference>
<feature type="region of interest" description="Disordered" evidence="3">
    <location>
        <begin position="94"/>
        <end position="116"/>
    </location>
</feature>
<dbReference type="AlphaFoldDB" id="R7Q6X4"/>
<dbReference type="EMBL" id="HG001637">
    <property type="protein sequence ID" value="CDF33220.1"/>
    <property type="molecule type" value="Genomic_DNA"/>
</dbReference>
<accession>R7Q6X4</accession>
<proteinExistence type="inferred from homology"/>
<sequence length="166" mass="18673">MSILTPYNRHSFFPWGNSFGNDLRTMRRMLDMTESGPRSTHTVEPSYRYEADSAAAHFEIEIPGVSKDNLSVEVHENKLTVRGKRFCRPLIEKKDNSAVAKDPAQNGDPDQADKDPAPSIVYHLEARLPQRANVDAIKADHIGDGILNMTIPMVDDKGPRKVQIEF</sequence>
<dbReference type="Pfam" id="PF00011">
    <property type="entry name" value="HSP20"/>
    <property type="match status" value="1"/>
</dbReference>
<evidence type="ECO:0000256" key="2">
    <source>
        <dbReference type="RuleBase" id="RU003616"/>
    </source>
</evidence>
<name>R7Q6X4_CHOCR</name>
<dbReference type="STRING" id="2769.R7Q6X4"/>
<dbReference type="Gene3D" id="2.60.40.790">
    <property type="match status" value="1"/>
</dbReference>
<gene>
    <name evidence="5" type="ORF">CHC_T00010283001</name>
</gene>
<dbReference type="PROSITE" id="PS01031">
    <property type="entry name" value="SHSP"/>
    <property type="match status" value="1"/>
</dbReference>
<dbReference type="InterPro" id="IPR008978">
    <property type="entry name" value="HSP20-like_chaperone"/>
</dbReference>
<reference evidence="6" key="1">
    <citation type="journal article" date="2013" name="Proc. Natl. Acad. Sci. U.S.A.">
        <title>Genome structure and metabolic features in the red seaweed Chondrus crispus shed light on evolution of the Archaeplastida.</title>
        <authorList>
            <person name="Collen J."/>
            <person name="Porcel B."/>
            <person name="Carre W."/>
            <person name="Ball S.G."/>
            <person name="Chaparro C."/>
            <person name="Tonon T."/>
            <person name="Barbeyron T."/>
            <person name="Michel G."/>
            <person name="Noel B."/>
            <person name="Valentin K."/>
            <person name="Elias M."/>
            <person name="Artiguenave F."/>
            <person name="Arun A."/>
            <person name="Aury J.M."/>
            <person name="Barbosa-Neto J.F."/>
            <person name="Bothwell J.H."/>
            <person name="Bouget F.Y."/>
            <person name="Brillet L."/>
            <person name="Cabello-Hurtado F."/>
            <person name="Capella-Gutierrez S."/>
            <person name="Charrier B."/>
            <person name="Cladiere L."/>
            <person name="Cock J.M."/>
            <person name="Coelho S.M."/>
            <person name="Colleoni C."/>
            <person name="Czjzek M."/>
            <person name="Da Silva C."/>
            <person name="Delage L."/>
            <person name="Denoeud F."/>
            <person name="Deschamps P."/>
            <person name="Dittami S.M."/>
            <person name="Gabaldon T."/>
            <person name="Gachon C.M."/>
            <person name="Groisillier A."/>
            <person name="Herve C."/>
            <person name="Jabbari K."/>
            <person name="Katinka M."/>
            <person name="Kloareg B."/>
            <person name="Kowalczyk N."/>
            <person name="Labadie K."/>
            <person name="Leblanc C."/>
            <person name="Lopez P.J."/>
            <person name="McLachlan D.H."/>
            <person name="Meslet-Cladiere L."/>
            <person name="Moustafa A."/>
            <person name="Nehr Z."/>
            <person name="Nyvall Collen P."/>
            <person name="Panaud O."/>
            <person name="Partensky F."/>
            <person name="Poulain J."/>
            <person name="Rensing S.A."/>
            <person name="Rousvoal S."/>
            <person name="Samson G."/>
            <person name="Symeonidi A."/>
            <person name="Weissenbach J."/>
            <person name="Zambounis A."/>
            <person name="Wincker P."/>
            <person name="Boyen C."/>
        </authorList>
    </citation>
    <scope>NUCLEOTIDE SEQUENCE [LARGE SCALE GENOMIC DNA]</scope>
    <source>
        <strain evidence="6">cv. Stackhouse</strain>
    </source>
</reference>
<dbReference type="OrthoDB" id="5511210at2759"/>
<dbReference type="Gramene" id="CDF33220">
    <property type="protein sequence ID" value="CDF33220"/>
    <property type="gene ID" value="CHC_T00010283001"/>
</dbReference>
<evidence type="ECO:0000313" key="5">
    <source>
        <dbReference type="EMBL" id="CDF33220.1"/>
    </source>
</evidence>
<dbReference type="RefSeq" id="XP_005713022.1">
    <property type="nucleotide sequence ID" value="XM_005712965.1"/>
</dbReference>
<dbReference type="CDD" id="cd06464">
    <property type="entry name" value="ACD_sHsps-like"/>
    <property type="match status" value="1"/>
</dbReference>
<dbReference type="InterPro" id="IPR002068">
    <property type="entry name" value="A-crystallin/Hsp20_dom"/>
</dbReference>
<dbReference type="KEGG" id="ccp:CHC_T00010283001"/>